<organism evidence="2 3">
    <name type="scientific">Phlebotomus papatasi</name>
    <name type="common">Sandfly</name>
    <dbReference type="NCBI Taxonomy" id="29031"/>
    <lineage>
        <taxon>Eukaryota</taxon>
        <taxon>Metazoa</taxon>
        <taxon>Ecdysozoa</taxon>
        <taxon>Arthropoda</taxon>
        <taxon>Hexapoda</taxon>
        <taxon>Insecta</taxon>
        <taxon>Pterygota</taxon>
        <taxon>Neoptera</taxon>
        <taxon>Endopterygota</taxon>
        <taxon>Diptera</taxon>
        <taxon>Nematocera</taxon>
        <taxon>Psychodoidea</taxon>
        <taxon>Psychodidae</taxon>
        <taxon>Phlebotomus</taxon>
        <taxon>Phlebotomus</taxon>
    </lineage>
</organism>
<reference evidence="2" key="1">
    <citation type="submission" date="2022-08" db="UniProtKB">
        <authorList>
            <consortium name="EnsemblMetazoa"/>
        </authorList>
    </citation>
    <scope>IDENTIFICATION</scope>
    <source>
        <strain evidence="2">Israel</strain>
    </source>
</reference>
<dbReference type="VEuPathDB" id="VectorBase:PPAI007014"/>
<dbReference type="EMBL" id="AJVK01059283">
    <property type="status" value="NOT_ANNOTATED_CDS"/>
    <property type="molecule type" value="Genomic_DNA"/>
</dbReference>
<evidence type="ECO:0000313" key="3">
    <source>
        <dbReference type="Proteomes" id="UP000092462"/>
    </source>
</evidence>
<proteinExistence type="predicted"/>
<feature type="compositionally biased region" description="Acidic residues" evidence="1">
    <location>
        <begin position="151"/>
        <end position="163"/>
    </location>
</feature>
<name>A0A1B0DG53_PHLPP</name>
<keyword evidence="3" id="KW-1185">Reference proteome</keyword>
<protein>
    <submittedName>
        <fullName evidence="2">Uncharacterized protein</fullName>
    </submittedName>
</protein>
<evidence type="ECO:0000313" key="2">
    <source>
        <dbReference type="EnsemblMetazoa" id="PPAI007014-PA"/>
    </source>
</evidence>
<dbReference type="AlphaFoldDB" id="A0A1B0DG53"/>
<feature type="region of interest" description="Disordered" evidence="1">
    <location>
        <begin position="138"/>
        <end position="193"/>
    </location>
</feature>
<dbReference type="Proteomes" id="UP000092462">
    <property type="component" value="Unassembled WGS sequence"/>
</dbReference>
<sequence length="288" mass="33125">MGHAEQVLALMPRIEDSDYDVRASVENLLRATIPRAFDVVMSENPTDFGRRVLAMFHNFSQRLCRILLFCIGREGSERYLSQVTRMYIDNQAPADNLRPFHRHLMNEIERILDSVGNVNQEEIQSFLVIRARAPPAATVVPEVTPQRPEQPPEEPMETDEFVLEEPSQSQSQNTDVDDDPLEGPIEPQPWHRQFPTDWIPIITKDVQKQRRPQEVVSEGVRQAIKATGLSCASQTPVDDISRAIATDSSVQASYHDQMKEWMPHQYMDHPDYSPDRFPNISKYFNPMK</sequence>
<evidence type="ECO:0000256" key="1">
    <source>
        <dbReference type="SAM" id="MobiDB-lite"/>
    </source>
</evidence>
<accession>A0A1B0DG53</accession>
<dbReference type="VEuPathDB" id="VectorBase:PPAPM1_006128"/>
<feature type="compositionally biased region" description="Low complexity" evidence="1">
    <location>
        <begin position="138"/>
        <end position="147"/>
    </location>
</feature>
<dbReference type="EnsemblMetazoa" id="PPAI007014-RA">
    <property type="protein sequence ID" value="PPAI007014-PA"/>
    <property type="gene ID" value="PPAI007014"/>
</dbReference>